<comment type="caution">
    <text evidence="2">The sequence shown here is derived from an EMBL/GenBank/DDBJ whole genome shotgun (WGS) entry which is preliminary data.</text>
</comment>
<name>A0A936EZ53_9BACT</name>
<protein>
    <recommendedName>
        <fullName evidence="4">Lipoprotein</fullName>
    </recommendedName>
</protein>
<evidence type="ECO:0008006" key="4">
    <source>
        <dbReference type="Google" id="ProtNLM"/>
    </source>
</evidence>
<sequence length="216" mass="22678">MPKPPIPLRRPSLTPANSAALLGAGLLLMGLGCSSDQVSHYRVPKESASAPAPMPAMPPKPMGERTGEPSDVPPPPKPKGSLKWSLPKGWSELPGGGMRFATFKTPYAGKLEATVVVLPGPAGGELANVNRWRGQIALPALDEAALAKSRTTVTSKVGPVNVYDFTSEGQTKSRMVAGYVATPDGNTWFLKLTGDSDPVAKAKPDFMTILGSLHLD</sequence>
<dbReference type="Proteomes" id="UP000709959">
    <property type="component" value="Unassembled WGS sequence"/>
</dbReference>
<organism evidence="2 3">
    <name type="scientific">Candidatus Geothrix odensensis</name>
    <dbReference type="NCBI Taxonomy" id="2954440"/>
    <lineage>
        <taxon>Bacteria</taxon>
        <taxon>Pseudomonadati</taxon>
        <taxon>Acidobacteriota</taxon>
        <taxon>Holophagae</taxon>
        <taxon>Holophagales</taxon>
        <taxon>Holophagaceae</taxon>
        <taxon>Geothrix</taxon>
    </lineage>
</organism>
<accession>A0A936EZ53</accession>
<feature type="compositionally biased region" description="Pro residues" evidence="1">
    <location>
        <begin position="52"/>
        <end position="61"/>
    </location>
</feature>
<feature type="region of interest" description="Disordered" evidence="1">
    <location>
        <begin position="38"/>
        <end position="86"/>
    </location>
</feature>
<gene>
    <name evidence="2" type="ORF">IPN91_00485</name>
</gene>
<reference evidence="2 3" key="1">
    <citation type="submission" date="2020-10" db="EMBL/GenBank/DDBJ databases">
        <title>Connecting structure to function with the recovery of over 1000 high-quality activated sludge metagenome-assembled genomes encoding full-length rRNA genes using long-read sequencing.</title>
        <authorList>
            <person name="Singleton C.M."/>
            <person name="Petriglieri F."/>
            <person name="Kristensen J.M."/>
            <person name="Kirkegaard R.H."/>
            <person name="Michaelsen T.Y."/>
            <person name="Andersen M.H."/>
            <person name="Karst S.M."/>
            <person name="Dueholm M.S."/>
            <person name="Nielsen P.H."/>
            <person name="Albertsen M."/>
        </authorList>
    </citation>
    <scope>NUCLEOTIDE SEQUENCE [LARGE SCALE GENOMIC DNA]</scope>
    <source>
        <strain evidence="2">OdNE_18-Q3-R46-58_MAXAC.008</strain>
    </source>
</reference>
<evidence type="ECO:0000313" key="3">
    <source>
        <dbReference type="Proteomes" id="UP000709959"/>
    </source>
</evidence>
<evidence type="ECO:0000313" key="2">
    <source>
        <dbReference type="EMBL" id="MBK8571123.1"/>
    </source>
</evidence>
<dbReference type="EMBL" id="JADKCH010000001">
    <property type="protein sequence ID" value="MBK8571123.1"/>
    <property type="molecule type" value="Genomic_DNA"/>
</dbReference>
<evidence type="ECO:0000256" key="1">
    <source>
        <dbReference type="SAM" id="MobiDB-lite"/>
    </source>
</evidence>
<dbReference type="AlphaFoldDB" id="A0A936EZ53"/>
<dbReference type="PROSITE" id="PS51257">
    <property type="entry name" value="PROKAR_LIPOPROTEIN"/>
    <property type="match status" value="1"/>
</dbReference>
<proteinExistence type="predicted"/>